<dbReference type="PROSITE" id="PS51384">
    <property type="entry name" value="FAD_FR"/>
    <property type="match status" value="1"/>
</dbReference>
<dbReference type="AlphaFoldDB" id="A0A182XV75"/>
<dbReference type="InterPro" id="IPR001433">
    <property type="entry name" value="OxRdtase_FAD/NAD-bd"/>
</dbReference>
<dbReference type="PRINTS" id="PR00371">
    <property type="entry name" value="FPNCR"/>
</dbReference>
<dbReference type="Gene3D" id="2.40.30.10">
    <property type="entry name" value="Translation factors"/>
    <property type="match status" value="1"/>
</dbReference>
<evidence type="ECO:0000256" key="2">
    <source>
        <dbReference type="ARBA" id="ARBA00022630"/>
    </source>
</evidence>
<dbReference type="GO" id="GO:0005829">
    <property type="term" value="C:cytosol"/>
    <property type="evidence" value="ECO:0007669"/>
    <property type="project" value="TreeGrafter"/>
</dbReference>
<keyword evidence="2" id="KW-0285">Flavoprotein</keyword>
<dbReference type="SUPFAM" id="SSF52343">
    <property type="entry name" value="Ferredoxin reductase-like, C-terminal NADP-linked domain"/>
    <property type="match status" value="1"/>
</dbReference>
<dbReference type="GO" id="GO:0050667">
    <property type="term" value="P:homocysteine metabolic process"/>
    <property type="evidence" value="ECO:0007669"/>
    <property type="project" value="TreeGrafter"/>
</dbReference>
<feature type="domain" description="FAD-binding FR-type" evidence="7">
    <location>
        <begin position="50"/>
        <end position="287"/>
    </location>
</feature>
<comment type="cofactor">
    <cofactor evidence="1">
        <name>FAD</name>
        <dbReference type="ChEBI" id="CHEBI:57692"/>
    </cofactor>
</comment>
<dbReference type="VEuPathDB" id="VectorBase:ASTEI00111"/>
<accession>A0A182XV75</accession>
<reference evidence="9" key="1">
    <citation type="journal article" date="2014" name="Genome Biol.">
        <title>Genome analysis of a major urban malaria vector mosquito, Anopheles stephensi.</title>
        <authorList>
            <person name="Jiang X."/>
            <person name="Peery A."/>
            <person name="Hall A.B."/>
            <person name="Sharma A."/>
            <person name="Chen X.G."/>
            <person name="Waterhouse R.M."/>
            <person name="Komissarov A."/>
            <person name="Riehle M.M."/>
            <person name="Shouche Y."/>
            <person name="Sharakhova M.V."/>
            <person name="Lawson D."/>
            <person name="Pakpour N."/>
            <person name="Arensburger P."/>
            <person name="Davidson V.L."/>
            <person name="Eiglmeier K."/>
            <person name="Emrich S."/>
            <person name="George P."/>
            <person name="Kennedy R.C."/>
            <person name="Mane S.P."/>
            <person name="Maslen G."/>
            <person name="Oringanje C."/>
            <person name="Qi Y."/>
            <person name="Settlage R."/>
            <person name="Tojo M."/>
            <person name="Tubio J.M."/>
            <person name="Unger M.F."/>
            <person name="Wang B."/>
            <person name="Vernick K.D."/>
            <person name="Ribeiro J.M."/>
            <person name="James A.A."/>
            <person name="Michel K."/>
            <person name="Riehle M.A."/>
            <person name="Luckhart S."/>
            <person name="Sharakhov I.V."/>
            <person name="Tu Z."/>
        </authorList>
    </citation>
    <scope>NUCLEOTIDE SEQUENCE [LARGE SCALE GENOMIC DNA]</scope>
    <source>
        <strain evidence="9">Indian</strain>
    </source>
</reference>
<protein>
    <recommendedName>
        <fullName evidence="6">Methionine synthase reductase</fullName>
        <ecNumber evidence="5">1.16.1.8</ecNumber>
    </recommendedName>
</protein>
<dbReference type="InterPro" id="IPR017938">
    <property type="entry name" value="Riboflavin_synthase-like_b-brl"/>
</dbReference>
<evidence type="ECO:0000256" key="6">
    <source>
        <dbReference type="ARBA" id="ARBA00040659"/>
    </source>
</evidence>
<dbReference type="CDD" id="cd06203">
    <property type="entry name" value="methionine_synthase_red"/>
    <property type="match status" value="1"/>
</dbReference>
<dbReference type="Gene3D" id="1.20.990.10">
    <property type="entry name" value="NADPH-cytochrome p450 Reductase, Chain A, domain 3"/>
    <property type="match status" value="1"/>
</dbReference>
<dbReference type="GO" id="GO:0009086">
    <property type="term" value="P:methionine biosynthetic process"/>
    <property type="evidence" value="ECO:0007669"/>
    <property type="project" value="TreeGrafter"/>
</dbReference>
<evidence type="ECO:0000313" key="9">
    <source>
        <dbReference type="Proteomes" id="UP000076408"/>
    </source>
</evidence>
<dbReference type="GO" id="GO:0050660">
    <property type="term" value="F:flavin adenine dinucleotide binding"/>
    <property type="evidence" value="ECO:0007669"/>
    <property type="project" value="TreeGrafter"/>
</dbReference>
<evidence type="ECO:0000313" key="8">
    <source>
        <dbReference type="EnsemblMetazoa" id="ASTEI00111-PA"/>
    </source>
</evidence>
<dbReference type="EnsemblMetazoa" id="ASTEI00111-RA">
    <property type="protein sequence ID" value="ASTEI00111-PA"/>
    <property type="gene ID" value="ASTEI00111"/>
</dbReference>
<dbReference type="InterPro" id="IPR017927">
    <property type="entry name" value="FAD-bd_FR_type"/>
</dbReference>
<dbReference type="VEuPathDB" id="VectorBase:ASTE003073"/>
<dbReference type="GO" id="GO:0010181">
    <property type="term" value="F:FMN binding"/>
    <property type="evidence" value="ECO:0007669"/>
    <property type="project" value="TreeGrafter"/>
</dbReference>
<dbReference type="EC" id="1.16.1.8" evidence="5"/>
<dbReference type="Pfam" id="PF00667">
    <property type="entry name" value="FAD_binding_1"/>
    <property type="match status" value="1"/>
</dbReference>
<dbReference type="Pfam" id="PF00175">
    <property type="entry name" value="NAD_binding_1"/>
    <property type="match status" value="1"/>
</dbReference>
<evidence type="ECO:0000256" key="1">
    <source>
        <dbReference type="ARBA" id="ARBA00001974"/>
    </source>
</evidence>
<dbReference type="InterPro" id="IPR001709">
    <property type="entry name" value="Flavoprot_Pyr_Nucl_cyt_Rdtase"/>
</dbReference>
<dbReference type="SUPFAM" id="SSF63380">
    <property type="entry name" value="Riboflavin synthase domain-like"/>
    <property type="match status" value="1"/>
</dbReference>
<evidence type="ECO:0000256" key="3">
    <source>
        <dbReference type="ARBA" id="ARBA00022827"/>
    </source>
</evidence>
<name>A0A182XV75_ANOST</name>
<reference evidence="8" key="2">
    <citation type="submission" date="2020-05" db="UniProtKB">
        <authorList>
            <consortium name="EnsemblMetazoa"/>
        </authorList>
    </citation>
    <scope>IDENTIFICATION</scope>
    <source>
        <strain evidence="8">Indian</strain>
    </source>
</reference>
<dbReference type="OMA" id="LPWQNGC"/>
<proteinExistence type="predicted"/>
<dbReference type="InterPro" id="IPR039261">
    <property type="entry name" value="FNR_nucleotide-bd"/>
</dbReference>
<evidence type="ECO:0000259" key="7">
    <source>
        <dbReference type="PROSITE" id="PS51384"/>
    </source>
</evidence>
<evidence type="ECO:0000256" key="4">
    <source>
        <dbReference type="ARBA" id="ARBA00023002"/>
    </source>
</evidence>
<dbReference type="VEuPathDB" id="VectorBase:ASTEI20_038486"/>
<dbReference type="PANTHER" id="PTHR19384:SF84">
    <property type="entry name" value="METHIONINE SYNTHASE REDUCTASE"/>
    <property type="match status" value="1"/>
</dbReference>
<keyword evidence="3" id="KW-0274">FAD</keyword>
<dbReference type="STRING" id="30069.A0A182XV75"/>
<dbReference type="Proteomes" id="UP000076408">
    <property type="component" value="Unassembled WGS sequence"/>
</dbReference>
<dbReference type="FunFam" id="1.20.990.10:FF:000007">
    <property type="entry name" value="Methionine synthase reductase"/>
    <property type="match status" value="1"/>
</dbReference>
<dbReference type="InterPro" id="IPR003097">
    <property type="entry name" value="CysJ-like_FAD-binding"/>
</dbReference>
<dbReference type="InterPro" id="IPR023173">
    <property type="entry name" value="NADPH_Cyt_P450_Rdtase_alpha"/>
</dbReference>
<sequence length="445" mass="50167">MFSEVLREFEGKKLTLPAVPSNFIALQETEDVPLQESHLQADVTQPFAVTKVLEAFVASLTTIAEGEDVKTVHDVTLRYLHDPGHRYWPGDTIGILSYNTEPDVNYVLDRLDLHSDSDAVCSVGIDPNTTKKGAKVPLFVPSVVNYRRLFKECLDLHAVPKKLLIRSLTTCTTDENERRVLEILCSKEGIAAYERFVQQHGKGIISLLELVPSCRPTAAILIEHLPRLMPRPYSIANAYREADSPTVRILFSHDANNPGITTTYLRGLEMGAKVYLYFRQSSSFVYRDTDLKCNIIMVGTGTGMSPYLSFLEQRAAALAKGETLGRAELFAGFRYRERNYLCRDEIKEYLKAGVLDGCYEAFSRDADTHHKYVQSQMHEKRTEIIANIRNPHALFFVCGDSKVLLPQITDTVVNMLAEASEAEEDMQTFVGGLKKDGKYREDVWL</sequence>
<keyword evidence="4" id="KW-0560">Oxidoreductase</keyword>
<keyword evidence="9" id="KW-1185">Reference proteome</keyword>
<evidence type="ECO:0000256" key="5">
    <source>
        <dbReference type="ARBA" id="ARBA00039088"/>
    </source>
</evidence>
<organism evidence="8 9">
    <name type="scientific">Anopheles stephensi</name>
    <name type="common">Indo-Pakistan malaria mosquito</name>
    <dbReference type="NCBI Taxonomy" id="30069"/>
    <lineage>
        <taxon>Eukaryota</taxon>
        <taxon>Metazoa</taxon>
        <taxon>Ecdysozoa</taxon>
        <taxon>Arthropoda</taxon>
        <taxon>Hexapoda</taxon>
        <taxon>Insecta</taxon>
        <taxon>Pterygota</taxon>
        <taxon>Neoptera</taxon>
        <taxon>Endopterygota</taxon>
        <taxon>Diptera</taxon>
        <taxon>Nematocera</taxon>
        <taxon>Culicoidea</taxon>
        <taxon>Culicidae</taxon>
        <taxon>Anophelinae</taxon>
        <taxon>Anopheles</taxon>
    </lineage>
</organism>
<dbReference type="Gene3D" id="3.40.50.80">
    <property type="entry name" value="Nucleotide-binding domain of ferredoxin-NADP reductase (FNR) module"/>
    <property type="match status" value="1"/>
</dbReference>
<dbReference type="GO" id="GO:0030586">
    <property type="term" value="F:[methionine synthase] reductase (NADPH) activity"/>
    <property type="evidence" value="ECO:0007669"/>
    <property type="project" value="UniProtKB-EC"/>
</dbReference>
<dbReference type="PANTHER" id="PTHR19384">
    <property type="entry name" value="NITRIC OXIDE SYNTHASE-RELATED"/>
    <property type="match status" value="1"/>
</dbReference>